<keyword evidence="2" id="KW-1185">Reference proteome</keyword>
<gene>
    <name evidence="1" type="ORF">OJAV_G00170520</name>
</gene>
<dbReference type="Proteomes" id="UP000283210">
    <property type="component" value="Chromosome 17"/>
</dbReference>
<organism evidence="1 2">
    <name type="scientific">Oryzias javanicus</name>
    <name type="common">Javanese ricefish</name>
    <name type="synonym">Aplocheilus javanicus</name>
    <dbReference type="NCBI Taxonomy" id="123683"/>
    <lineage>
        <taxon>Eukaryota</taxon>
        <taxon>Metazoa</taxon>
        <taxon>Chordata</taxon>
        <taxon>Craniata</taxon>
        <taxon>Vertebrata</taxon>
        <taxon>Euteleostomi</taxon>
        <taxon>Actinopterygii</taxon>
        <taxon>Neopterygii</taxon>
        <taxon>Teleostei</taxon>
        <taxon>Neoteleostei</taxon>
        <taxon>Acanthomorphata</taxon>
        <taxon>Ovalentaria</taxon>
        <taxon>Atherinomorphae</taxon>
        <taxon>Beloniformes</taxon>
        <taxon>Adrianichthyidae</taxon>
        <taxon>Oryziinae</taxon>
        <taxon>Oryzias</taxon>
    </lineage>
</organism>
<protein>
    <submittedName>
        <fullName evidence="1">Uncharacterized protein</fullName>
    </submittedName>
</protein>
<dbReference type="EMBL" id="CM012453">
    <property type="protein sequence ID" value="RVE61386.1"/>
    <property type="molecule type" value="Genomic_DNA"/>
</dbReference>
<proteinExistence type="predicted"/>
<reference evidence="1 2" key="1">
    <citation type="submission" date="2018-11" db="EMBL/GenBank/DDBJ databases">
        <authorList>
            <person name="Lopez-Roques C."/>
            <person name="Donnadieu C."/>
            <person name="Bouchez O."/>
            <person name="Klopp C."/>
            <person name="Cabau C."/>
            <person name="Zahm M."/>
        </authorList>
    </citation>
    <scope>NUCLEOTIDE SEQUENCE [LARGE SCALE GENOMIC DNA]</scope>
    <source>
        <strain evidence="1">RS831</strain>
        <tissue evidence="1">Whole body</tissue>
    </source>
</reference>
<sequence>MFAANHTRHVLQAQGGVGSGTNVLLQMKSISGKALCISAGRCKPTYHIHHYSMTSSGTGWMLKSPACSHLKRTRSAFSKMENTLNRTGETIKKTASNNSRNTSMLKCSQKYVQKIKMSFFSG</sequence>
<dbReference type="AlphaFoldDB" id="A0A3S2U2R2"/>
<evidence type="ECO:0000313" key="1">
    <source>
        <dbReference type="EMBL" id="RVE61386.1"/>
    </source>
</evidence>
<name>A0A3S2U2R2_ORYJA</name>
<accession>A0A3S2U2R2</accession>
<reference evidence="1 2" key="2">
    <citation type="submission" date="2019-01" db="EMBL/GenBank/DDBJ databases">
        <title>A chromosome length genome reference of the Java medaka (oryzias javanicus).</title>
        <authorList>
            <person name="Herpin A."/>
            <person name="Takehana Y."/>
            <person name="Naruse K."/>
            <person name="Ansai S."/>
            <person name="Kawaguchi M."/>
        </authorList>
    </citation>
    <scope>NUCLEOTIDE SEQUENCE [LARGE SCALE GENOMIC DNA]</scope>
    <source>
        <strain evidence="1">RS831</strain>
        <tissue evidence="1">Whole body</tissue>
    </source>
</reference>
<evidence type="ECO:0000313" key="2">
    <source>
        <dbReference type="Proteomes" id="UP000283210"/>
    </source>
</evidence>